<keyword evidence="2" id="KW-1185">Reference proteome</keyword>
<reference evidence="3" key="1">
    <citation type="submission" date="2025-08" db="UniProtKB">
        <authorList>
            <consortium name="RefSeq"/>
        </authorList>
    </citation>
    <scope>IDENTIFICATION</scope>
    <source>
        <strain evidence="3">Airmid</strain>
    </source>
</reference>
<dbReference type="SUPFAM" id="SSF52087">
    <property type="entry name" value="CRAL/TRIO domain"/>
    <property type="match status" value="1"/>
</dbReference>
<organism evidence="2 3">
    <name type="scientific">Dermatophagoides pteronyssinus</name>
    <name type="common">European house dust mite</name>
    <dbReference type="NCBI Taxonomy" id="6956"/>
    <lineage>
        <taxon>Eukaryota</taxon>
        <taxon>Metazoa</taxon>
        <taxon>Ecdysozoa</taxon>
        <taxon>Arthropoda</taxon>
        <taxon>Chelicerata</taxon>
        <taxon>Arachnida</taxon>
        <taxon>Acari</taxon>
        <taxon>Acariformes</taxon>
        <taxon>Sarcoptiformes</taxon>
        <taxon>Astigmata</taxon>
        <taxon>Psoroptidia</taxon>
        <taxon>Analgoidea</taxon>
        <taxon>Pyroglyphidae</taxon>
        <taxon>Dermatophagoidinae</taxon>
        <taxon>Dermatophagoides</taxon>
    </lineage>
</organism>
<dbReference type="AlphaFoldDB" id="A0A6P6YKV5"/>
<evidence type="ECO:0000313" key="3">
    <source>
        <dbReference type="RefSeq" id="XP_027205870.1"/>
    </source>
</evidence>
<sequence length="249" mass="29579">MKLLRDVNVNQEDLEQLPFEKFLYFFRFRHEFNVAKLTIDNVLPKEIFELQAIQKSGIDKQDNQIFIIRLKYYKKIAQLEWLIKRALFYYFEQLDLDYEHRHINGVCIVIDCQEFGISNVDLDLLQFLAKQIPYSYYGLVRNVLVYELPFLLSYIVKIVESWLPTYTDKDGNKQKFFAVIGKKNIDEFIDNDQRPKYLNGKLVFPVTVPDNALPFTEFVKQFNGQIKDVNVIKISQHINQMTKEQITNG</sequence>
<dbReference type="GO" id="GO:0012505">
    <property type="term" value="C:endomembrane system"/>
    <property type="evidence" value="ECO:0007669"/>
    <property type="project" value="TreeGrafter"/>
</dbReference>
<accession>A0A6P6YKV5</accession>
<feature type="domain" description="CRAL-TRIO" evidence="1">
    <location>
        <begin position="43"/>
        <end position="206"/>
    </location>
</feature>
<evidence type="ECO:0000259" key="1">
    <source>
        <dbReference type="PROSITE" id="PS50191"/>
    </source>
</evidence>
<evidence type="ECO:0000313" key="2">
    <source>
        <dbReference type="Proteomes" id="UP000515146"/>
    </source>
</evidence>
<dbReference type="GO" id="GO:0140284">
    <property type="term" value="C:endoplasmic reticulum-endosome membrane contact site"/>
    <property type="evidence" value="ECO:0007669"/>
    <property type="project" value="TreeGrafter"/>
</dbReference>
<dbReference type="Gene3D" id="3.40.525.10">
    <property type="entry name" value="CRAL-TRIO lipid binding domain"/>
    <property type="match status" value="1"/>
</dbReference>
<dbReference type="InterPro" id="IPR036865">
    <property type="entry name" value="CRAL-TRIO_dom_sf"/>
</dbReference>
<dbReference type="InParanoid" id="A0A6P6YKV5"/>
<dbReference type="RefSeq" id="XP_027205870.1">
    <property type="nucleotide sequence ID" value="XM_027350069.1"/>
</dbReference>
<protein>
    <submittedName>
        <fullName evidence="3">Motile sperm domain-containing protein 2-like</fullName>
    </submittedName>
</protein>
<dbReference type="OrthoDB" id="75724at2759"/>
<dbReference type="Pfam" id="PF00650">
    <property type="entry name" value="CRAL_TRIO"/>
    <property type="match status" value="1"/>
</dbReference>
<dbReference type="OMA" id="HRHINGV"/>
<dbReference type="InterPro" id="IPR053012">
    <property type="entry name" value="ER-organelle_contact"/>
</dbReference>
<dbReference type="InterPro" id="IPR001251">
    <property type="entry name" value="CRAL-TRIO_dom"/>
</dbReference>
<dbReference type="CDD" id="cd00170">
    <property type="entry name" value="SEC14"/>
    <property type="match status" value="1"/>
</dbReference>
<dbReference type="PANTHER" id="PTHR46384:SF1">
    <property type="entry name" value="MOTILE SPERM DOMAIN-CONTAINING PROTEIN 2"/>
    <property type="match status" value="1"/>
</dbReference>
<dbReference type="SMART" id="SM00516">
    <property type="entry name" value="SEC14"/>
    <property type="match status" value="1"/>
</dbReference>
<name>A0A6P6YKV5_DERPT</name>
<dbReference type="PANTHER" id="PTHR46384">
    <property type="entry name" value="MOTILE SPERM DOMAIN-CONTAINING PROTEIN 2"/>
    <property type="match status" value="1"/>
</dbReference>
<gene>
    <name evidence="3" type="primary">LOC113799447</name>
</gene>
<dbReference type="KEGG" id="dpte:113799447"/>
<dbReference type="PROSITE" id="PS50191">
    <property type="entry name" value="CRAL_TRIO"/>
    <property type="match status" value="1"/>
</dbReference>
<dbReference type="Proteomes" id="UP000515146">
    <property type="component" value="Unplaced"/>
</dbReference>
<proteinExistence type="predicted"/>